<evidence type="ECO:0000256" key="4">
    <source>
        <dbReference type="ARBA" id="ARBA00023136"/>
    </source>
</evidence>
<comment type="caution">
    <text evidence="8">The sequence shown here is derived from an EMBL/GenBank/DDBJ whole genome shotgun (WGS) entry which is preliminary data.</text>
</comment>
<feature type="transmembrane region" description="Helical" evidence="6">
    <location>
        <begin position="71"/>
        <end position="92"/>
    </location>
</feature>
<feature type="region of interest" description="Disordered" evidence="5">
    <location>
        <begin position="549"/>
        <end position="587"/>
    </location>
</feature>
<feature type="transmembrane region" description="Helical" evidence="6">
    <location>
        <begin position="43"/>
        <end position="64"/>
    </location>
</feature>
<keyword evidence="2 6" id="KW-0812">Transmembrane</keyword>
<comment type="subcellular location">
    <subcellularLocation>
        <location evidence="1">Membrane</location>
        <topology evidence="1">Multi-pass membrane protein</topology>
    </subcellularLocation>
</comment>
<dbReference type="InterPro" id="IPR011547">
    <property type="entry name" value="SLC26A/SulP_dom"/>
</dbReference>
<keyword evidence="3 6" id="KW-1133">Transmembrane helix</keyword>
<gene>
    <name evidence="8" type="ORF">J2R99_002483</name>
</gene>
<feature type="transmembrane region" description="Helical" evidence="6">
    <location>
        <begin position="348"/>
        <end position="378"/>
    </location>
</feature>
<accession>A0ABU0C819</accession>
<evidence type="ECO:0000313" key="9">
    <source>
        <dbReference type="Proteomes" id="UP001230253"/>
    </source>
</evidence>
<dbReference type="Pfam" id="PF00916">
    <property type="entry name" value="Sulfate_transp"/>
    <property type="match status" value="1"/>
</dbReference>
<dbReference type="RefSeq" id="WP_307154774.1">
    <property type="nucleotide sequence ID" value="NZ_JAUSUK010000002.1"/>
</dbReference>
<dbReference type="PANTHER" id="PTHR11814">
    <property type="entry name" value="SULFATE TRANSPORTER"/>
    <property type="match status" value="1"/>
</dbReference>
<dbReference type="Proteomes" id="UP001230253">
    <property type="component" value="Unassembled WGS sequence"/>
</dbReference>
<feature type="transmembrane region" description="Helical" evidence="6">
    <location>
        <begin position="98"/>
        <end position="128"/>
    </location>
</feature>
<feature type="transmembrane region" description="Helical" evidence="6">
    <location>
        <begin position="398"/>
        <end position="428"/>
    </location>
</feature>
<dbReference type="PROSITE" id="PS50801">
    <property type="entry name" value="STAS"/>
    <property type="match status" value="1"/>
</dbReference>
<evidence type="ECO:0000313" key="8">
    <source>
        <dbReference type="EMBL" id="MDQ0326614.1"/>
    </source>
</evidence>
<dbReference type="InterPro" id="IPR036513">
    <property type="entry name" value="STAS_dom_sf"/>
</dbReference>
<sequence>MTINADKRIPVDFAEPSFAELFTPKLITVLREGYGLTAFKSDLIAGLTVAIVALPLSMAIAIACGVTPDRGLYTAIVGGFLISMLGGSRFQIGGPAGAFIVLVATTVQLHGIDGLLLATLISGIFLVIAGFLRLGTYIKFIPYPVTVGFTAGIGIIIFTSQLKDFLGLTLAGPEPGPILDKLEVLAAAVPTASPAALLLAVVTVAIIVLAKRWRPGWPGMLMAVVIASLLALAIGLPVETIGSRFGGIPRTLPMPALPPLSIEKIQAVLPSALAFSLLGAIESLLSAVVADGMTGRRHRSNCELAAQGTANIFSALFGGVPATGTIARTATNVRAGARGPIAGMAHSVFLLLFMLLAAPLAAYIPLPALAGVLVVVAWNMIEKHAFAALIRSSRGDALVLLATFLLTVFRDLTEGIVVGFALGAMLFINRMAQTITVEYQTPLIDPDVADSARERVPYDPSLVTDPDIVVYRISGAFFFGAASTVGAVLDRIADQRKALVLDFSAVPVLDSTAANTIAGAARKAHQAGVELFITGTSPAIRRTLFTHGVRPPQTRFGRTPESAVRHLQRRSAENTKEAFQAQENDPR</sequence>
<proteinExistence type="predicted"/>
<evidence type="ECO:0000256" key="1">
    <source>
        <dbReference type="ARBA" id="ARBA00004141"/>
    </source>
</evidence>
<evidence type="ECO:0000256" key="5">
    <source>
        <dbReference type="SAM" id="MobiDB-lite"/>
    </source>
</evidence>
<feature type="transmembrane region" description="Helical" evidence="6">
    <location>
        <begin position="182"/>
        <end position="209"/>
    </location>
</feature>
<feature type="transmembrane region" description="Helical" evidence="6">
    <location>
        <begin position="140"/>
        <end position="162"/>
    </location>
</feature>
<name>A0ABU0C819_9BRAD</name>
<keyword evidence="9" id="KW-1185">Reference proteome</keyword>
<dbReference type="SUPFAM" id="SSF52091">
    <property type="entry name" value="SpoIIaa-like"/>
    <property type="match status" value="1"/>
</dbReference>
<evidence type="ECO:0000259" key="7">
    <source>
        <dbReference type="PROSITE" id="PS50801"/>
    </source>
</evidence>
<feature type="transmembrane region" description="Helical" evidence="6">
    <location>
        <begin position="265"/>
        <end position="290"/>
    </location>
</feature>
<evidence type="ECO:0000256" key="6">
    <source>
        <dbReference type="SAM" id="Phobius"/>
    </source>
</evidence>
<dbReference type="Pfam" id="PF01740">
    <property type="entry name" value="STAS"/>
    <property type="match status" value="1"/>
</dbReference>
<reference evidence="8 9" key="1">
    <citation type="submission" date="2023-07" db="EMBL/GenBank/DDBJ databases">
        <title>Genomic Encyclopedia of Type Strains, Phase IV (KMG-IV): sequencing the most valuable type-strain genomes for metagenomic binning, comparative biology and taxonomic classification.</title>
        <authorList>
            <person name="Goeker M."/>
        </authorList>
    </citation>
    <scope>NUCLEOTIDE SEQUENCE [LARGE SCALE GENOMIC DNA]</scope>
    <source>
        <strain evidence="8 9">DSM 11549</strain>
    </source>
</reference>
<dbReference type="InterPro" id="IPR002645">
    <property type="entry name" value="STAS_dom"/>
</dbReference>
<dbReference type="InterPro" id="IPR001902">
    <property type="entry name" value="SLC26A/SulP_fam"/>
</dbReference>
<protein>
    <submittedName>
        <fullName evidence="8">SulP family sulfate permease</fullName>
    </submittedName>
</protein>
<evidence type="ECO:0000256" key="3">
    <source>
        <dbReference type="ARBA" id="ARBA00022989"/>
    </source>
</evidence>
<feature type="transmembrane region" description="Helical" evidence="6">
    <location>
        <begin position="221"/>
        <end position="245"/>
    </location>
</feature>
<feature type="domain" description="STAS" evidence="7">
    <location>
        <begin position="458"/>
        <end position="567"/>
    </location>
</feature>
<keyword evidence="4 6" id="KW-0472">Membrane</keyword>
<dbReference type="Gene3D" id="3.30.750.24">
    <property type="entry name" value="STAS domain"/>
    <property type="match status" value="1"/>
</dbReference>
<dbReference type="EMBL" id="JAUSUK010000002">
    <property type="protein sequence ID" value="MDQ0326614.1"/>
    <property type="molecule type" value="Genomic_DNA"/>
</dbReference>
<organism evidence="8 9">
    <name type="scientific">Rhodopseudomonas julia</name>
    <dbReference type="NCBI Taxonomy" id="200617"/>
    <lineage>
        <taxon>Bacteria</taxon>
        <taxon>Pseudomonadati</taxon>
        <taxon>Pseudomonadota</taxon>
        <taxon>Alphaproteobacteria</taxon>
        <taxon>Hyphomicrobiales</taxon>
        <taxon>Nitrobacteraceae</taxon>
        <taxon>Rhodopseudomonas</taxon>
    </lineage>
</organism>
<evidence type="ECO:0000256" key="2">
    <source>
        <dbReference type="ARBA" id="ARBA00022692"/>
    </source>
</evidence>
<dbReference type="CDD" id="cd07042">
    <property type="entry name" value="STAS_SulP_like_sulfate_transporter"/>
    <property type="match status" value="1"/>
</dbReference>